<name>A0AA36DX14_CYLNA</name>
<dbReference type="Pfam" id="PF10551">
    <property type="entry name" value="MULE"/>
    <property type="match status" value="1"/>
</dbReference>
<comment type="caution">
    <text evidence="2">The sequence shown here is derived from an EMBL/GenBank/DDBJ whole genome shotgun (WGS) entry which is preliminary data.</text>
</comment>
<evidence type="ECO:0000259" key="1">
    <source>
        <dbReference type="Pfam" id="PF10551"/>
    </source>
</evidence>
<gene>
    <name evidence="2" type="ORF">CYNAS_LOCUS5627</name>
</gene>
<dbReference type="InterPro" id="IPR018289">
    <property type="entry name" value="MULE_transposase_dom"/>
</dbReference>
<organism evidence="2 3">
    <name type="scientific">Cylicocyclus nassatus</name>
    <name type="common">Nematode worm</name>
    <dbReference type="NCBI Taxonomy" id="53992"/>
    <lineage>
        <taxon>Eukaryota</taxon>
        <taxon>Metazoa</taxon>
        <taxon>Ecdysozoa</taxon>
        <taxon>Nematoda</taxon>
        <taxon>Chromadorea</taxon>
        <taxon>Rhabditida</taxon>
        <taxon>Rhabditina</taxon>
        <taxon>Rhabditomorpha</taxon>
        <taxon>Strongyloidea</taxon>
        <taxon>Strongylidae</taxon>
        <taxon>Cylicocyclus</taxon>
    </lineage>
</organism>
<dbReference type="AlphaFoldDB" id="A0AA36DX14"/>
<reference evidence="2" key="1">
    <citation type="submission" date="2023-07" db="EMBL/GenBank/DDBJ databases">
        <authorList>
            <consortium name="CYATHOMIX"/>
        </authorList>
    </citation>
    <scope>NUCLEOTIDE SEQUENCE</scope>
    <source>
        <strain evidence="2">N/A</strain>
    </source>
</reference>
<feature type="domain" description="MULE transposase" evidence="1">
    <location>
        <begin position="219"/>
        <end position="317"/>
    </location>
</feature>
<proteinExistence type="predicted"/>
<keyword evidence="3" id="KW-1185">Reference proteome</keyword>
<protein>
    <recommendedName>
        <fullName evidence="1">MULE transposase domain-containing protein</fullName>
    </recommendedName>
</protein>
<dbReference type="EMBL" id="CATQJL010000112">
    <property type="protein sequence ID" value="CAJ0593644.1"/>
    <property type="molecule type" value="Genomic_DNA"/>
</dbReference>
<accession>A0AA36DX14</accession>
<sequence>MSQHLFEQLTLVSASALTNSIFSITEDPSLPLEASPQTPAVGASASVISISRSAGDSSLPLEASTDPSAGASAPVNSTFRNEEETVQATVYRGTRELSQRKTKEVVRDIKSNQLYAGRCPRQVYEEALSKTDELYDVFEKIYKYQSTSEDVVMAFYGEGYSQRRQTIFRDREMTLQNIPDDLVFLQDGTRFVHVMEPQLHIYYSEKTIQKACANGLFAVVADGVHSKQPKNLAQLYCVHVVCAGGVEVPLLYALTARKHEATYRRIFTCLQNNFELFRPRPMQRLRVVLDFEHAAINAAYSVFPDAVVQGCSFHLSQSWNRKRDSCRITRFIRGPGRDGVVEEWWDTIKGVIFLPKGLRSEFRALRAPPVSSEHPAYGSCWDFLKYLISTWLTGPFEDLWCKWGITDLRTTNLAEAFHNKLNATLTGDHPDMRALLEKLRTLDLEAKCNLRWSEMNPGVDKRIRRRDLERRQSVEESMARFDAAYRAGATVAQIEKFCRDMSRFISGKTA</sequence>
<dbReference type="Proteomes" id="UP001176961">
    <property type="component" value="Unassembled WGS sequence"/>
</dbReference>
<evidence type="ECO:0000313" key="2">
    <source>
        <dbReference type="EMBL" id="CAJ0593644.1"/>
    </source>
</evidence>
<evidence type="ECO:0000313" key="3">
    <source>
        <dbReference type="Proteomes" id="UP001176961"/>
    </source>
</evidence>